<organism evidence="2 3">
    <name type="scientific">Carnegiea gigantea</name>
    <dbReference type="NCBI Taxonomy" id="171969"/>
    <lineage>
        <taxon>Eukaryota</taxon>
        <taxon>Viridiplantae</taxon>
        <taxon>Streptophyta</taxon>
        <taxon>Embryophyta</taxon>
        <taxon>Tracheophyta</taxon>
        <taxon>Spermatophyta</taxon>
        <taxon>Magnoliopsida</taxon>
        <taxon>eudicotyledons</taxon>
        <taxon>Gunneridae</taxon>
        <taxon>Pentapetalae</taxon>
        <taxon>Caryophyllales</taxon>
        <taxon>Cactineae</taxon>
        <taxon>Cactaceae</taxon>
        <taxon>Cactoideae</taxon>
        <taxon>Echinocereeae</taxon>
        <taxon>Carnegiea</taxon>
    </lineage>
</organism>
<feature type="compositionally biased region" description="Low complexity" evidence="1">
    <location>
        <begin position="106"/>
        <end position="118"/>
    </location>
</feature>
<evidence type="ECO:0000313" key="2">
    <source>
        <dbReference type="EMBL" id="KAJ8428908.1"/>
    </source>
</evidence>
<dbReference type="EMBL" id="JAKOGI010000958">
    <property type="protein sequence ID" value="KAJ8428908.1"/>
    <property type="molecule type" value="Genomic_DNA"/>
</dbReference>
<feature type="compositionally biased region" description="Low complexity" evidence="1">
    <location>
        <begin position="37"/>
        <end position="53"/>
    </location>
</feature>
<proteinExistence type="predicted"/>
<evidence type="ECO:0000256" key="1">
    <source>
        <dbReference type="SAM" id="MobiDB-lite"/>
    </source>
</evidence>
<accession>A0A9Q1Q4G5</accession>
<feature type="region of interest" description="Disordered" evidence="1">
    <location>
        <begin position="1"/>
        <end position="85"/>
    </location>
</feature>
<feature type="compositionally biased region" description="Basic and acidic residues" evidence="1">
    <location>
        <begin position="66"/>
        <end position="77"/>
    </location>
</feature>
<dbReference type="OrthoDB" id="1723350at2759"/>
<reference evidence="2" key="1">
    <citation type="submission" date="2022-04" db="EMBL/GenBank/DDBJ databases">
        <title>Carnegiea gigantea Genome sequencing and assembly v2.</title>
        <authorList>
            <person name="Copetti D."/>
            <person name="Sanderson M.J."/>
            <person name="Burquez A."/>
            <person name="Wojciechowski M.F."/>
        </authorList>
    </citation>
    <scope>NUCLEOTIDE SEQUENCE</scope>
    <source>
        <strain evidence="2">SGP5-SGP5p</strain>
        <tissue evidence="2">Aerial part</tissue>
    </source>
</reference>
<feature type="compositionally biased region" description="Basic and acidic residues" evidence="1">
    <location>
        <begin position="158"/>
        <end position="170"/>
    </location>
</feature>
<feature type="region of interest" description="Disordered" evidence="1">
    <location>
        <begin position="99"/>
        <end position="179"/>
    </location>
</feature>
<keyword evidence="3" id="KW-1185">Reference proteome</keyword>
<evidence type="ECO:0000313" key="3">
    <source>
        <dbReference type="Proteomes" id="UP001153076"/>
    </source>
</evidence>
<name>A0A9Q1Q4G5_9CARY</name>
<gene>
    <name evidence="2" type="ORF">Cgig2_011650</name>
</gene>
<feature type="compositionally biased region" description="Low complexity" evidence="1">
    <location>
        <begin position="136"/>
        <end position="153"/>
    </location>
</feature>
<comment type="caution">
    <text evidence="2">The sequence shown here is derived from an EMBL/GenBank/DDBJ whole genome shotgun (WGS) entry which is preliminary data.</text>
</comment>
<feature type="compositionally biased region" description="Acidic residues" evidence="1">
    <location>
        <begin position="119"/>
        <end position="133"/>
    </location>
</feature>
<dbReference type="AlphaFoldDB" id="A0A9Q1Q4G5"/>
<sequence>MRDKVNARAGVEGEVDSDRERWKKERAGGKVGGNRGCGRQQRSAAAAAGTGQRSKAGAETAQKAGKGREKAVLEARKNPRSGSCLQWWRWKQSMPIELQKHRRTVANESSPVSDSSSASDEEGSAFEEEDEGTDNSASSSSLSLEAEVSGSSGNVDMTELRSKRAHEKGVSKTPRVKRLKKRGVAPVIEMRSKRVHDKGGCSEVESRIPMRSLGKVDNVPGKRERERGNKGKFEVEGGMVVEKEGKGIGDAIVRHRCALEAVCSLNSELEECQKSTIEGTVRSPVLKYKPFVIDRHLVRALVESWVPKSKAFRIGQREGEGPCEVEDMVKAMMDDHISRERVSGAELPGGSNRGHKGEDPIKEKLIDAWVRNDTSGMACFYVWFYEHTNLYAHADDKCVPCIASWVNLYIGRKYDATQLISTIKDNQIVPYLKIRDLERREATVKAFSEIEDFNAYVEDAQGIISIEERLRRMREALKIATEALMYLFHTNFHATEVGSAEDAQEGEPFGDAMQPEGENEMVVSPYWTEGDVVPTLECDTEQPHADAIGEEGDVCMAGEESNSSIAKRIWRSPRRRQPSVKQISLFVNRATAPRTGKHRMGNVYTFRKQCRMATPNTSKEKELEEIRGGTRQPDNVVATDMAVVVPVAAAGGPVHGPRGIHDTIGHFEEAQGRKTDTGIELTTLADSTPTVAAGHAPIPQGGQNMSAVLGAVHTSKEPVTVRDSETTATVDSTGPPISQVQCIPLPMPS</sequence>
<dbReference type="Proteomes" id="UP001153076">
    <property type="component" value="Unassembled WGS sequence"/>
</dbReference>
<protein>
    <submittedName>
        <fullName evidence="2">Uncharacterized protein</fullName>
    </submittedName>
</protein>
<feature type="compositionally biased region" description="Basic and acidic residues" evidence="1">
    <location>
        <begin position="16"/>
        <end position="28"/>
    </location>
</feature>